<reference evidence="13" key="1">
    <citation type="journal article" date="2012" name="Nature">
        <title>The oyster genome reveals stress adaptation and complexity of shell formation.</title>
        <authorList>
            <person name="Zhang G."/>
            <person name="Fang X."/>
            <person name="Guo X."/>
            <person name="Li L."/>
            <person name="Luo R."/>
            <person name="Xu F."/>
            <person name="Yang P."/>
            <person name="Zhang L."/>
            <person name="Wang X."/>
            <person name="Qi H."/>
            <person name="Xiong Z."/>
            <person name="Que H."/>
            <person name="Xie Y."/>
            <person name="Holland P.W."/>
            <person name="Paps J."/>
            <person name="Zhu Y."/>
            <person name="Wu F."/>
            <person name="Chen Y."/>
            <person name="Wang J."/>
            <person name="Peng C."/>
            <person name="Meng J."/>
            <person name="Yang L."/>
            <person name="Liu J."/>
            <person name="Wen B."/>
            <person name="Zhang N."/>
            <person name="Huang Z."/>
            <person name="Zhu Q."/>
            <person name="Feng Y."/>
            <person name="Mount A."/>
            <person name="Hedgecock D."/>
            <person name="Xu Z."/>
            <person name="Liu Y."/>
            <person name="Domazet-Loso T."/>
            <person name="Du Y."/>
            <person name="Sun X."/>
            <person name="Zhang S."/>
            <person name="Liu B."/>
            <person name="Cheng P."/>
            <person name="Jiang X."/>
            <person name="Li J."/>
            <person name="Fan D."/>
            <person name="Wang W."/>
            <person name="Fu W."/>
            <person name="Wang T."/>
            <person name="Wang B."/>
            <person name="Zhang J."/>
            <person name="Peng Z."/>
            <person name="Li Y."/>
            <person name="Li N."/>
            <person name="Wang J."/>
            <person name="Chen M."/>
            <person name="He Y."/>
            <person name="Tan F."/>
            <person name="Song X."/>
            <person name="Zheng Q."/>
            <person name="Huang R."/>
            <person name="Yang H."/>
            <person name="Du X."/>
            <person name="Chen L."/>
            <person name="Yang M."/>
            <person name="Gaffney P.M."/>
            <person name="Wang S."/>
            <person name="Luo L."/>
            <person name="She Z."/>
            <person name="Ming Y."/>
            <person name="Huang W."/>
            <person name="Zhang S."/>
            <person name="Huang B."/>
            <person name="Zhang Y."/>
            <person name="Qu T."/>
            <person name="Ni P."/>
            <person name="Miao G."/>
            <person name="Wang J."/>
            <person name="Wang Q."/>
            <person name="Steinberg C.E."/>
            <person name="Wang H."/>
            <person name="Li N."/>
            <person name="Qian L."/>
            <person name="Zhang G."/>
            <person name="Li Y."/>
            <person name="Yang H."/>
            <person name="Liu X."/>
            <person name="Wang J."/>
            <person name="Yin Y."/>
            <person name="Wang J."/>
        </authorList>
    </citation>
    <scope>NUCLEOTIDE SEQUENCE [LARGE SCALE GENOMIC DNA]</scope>
    <source>
        <strain evidence="13">05x7-T-G4-1.051#20</strain>
    </source>
</reference>
<evidence type="ECO:0000256" key="12">
    <source>
        <dbReference type="SAM" id="Phobius"/>
    </source>
</evidence>
<evidence type="ECO:0000256" key="6">
    <source>
        <dbReference type="ARBA" id="ARBA00022737"/>
    </source>
</evidence>
<dbReference type="InterPro" id="IPR024862">
    <property type="entry name" value="TRPV"/>
</dbReference>
<dbReference type="PANTHER" id="PTHR10582">
    <property type="entry name" value="TRANSIENT RECEPTOR POTENTIAL ION CHANNEL PROTEIN"/>
    <property type="match status" value="1"/>
</dbReference>
<dbReference type="InParanoid" id="K1QJG3"/>
<feature type="transmembrane region" description="Helical" evidence="12">
    <location>
        <begin position="346"/>
        <end position="365"/>
    </location>
</feature>
<keyword evidence="8" id="KW-0406">Ion transport</keyword>
<dbReference type="PROSITE" id="PS50297">
    <property type="entry name" value="ANK_REP_REGION"/>
    <property type="match status" value="1"/>
</dbReference>
<feature type="coiled-coil region" evidence="10">
    <location>
        <begin position="578"/>
        <end position="605"/>
    </location>
</feature>
<dbReference type="HOGENOM" id="CLU_417530_0_0_1"/>
<name>K1QJG3_MAGGI</name>
<dbReference type="SMART" id="SM00248">
    <property type="entry name" value="ANK"/>
    <property type="match status" value="3"/>
</dbReference>
<keyword evidence="12" id="KW-0812">Transmembrane</keyword>
<dbReference type="GO" id="GO:0005262">
    <property type="term" value="F:calcium channel activity"/>
    <property type="evidence" value="ECO:0007669"/>
    <property type="project" value="UniProtKB-KW"/>
</dbReference>
<keyword evidence="4" id="KW-0109">Calcium transport</keyword>
<evidence type="ECO:0000256" key="9">
    <source>
        <dbReference type="ARBA" id="ARBA00023303"/>
    </source>
</evidence>
<evidence type="ECO:0000256" key="10">
    <source>
        <dbReference type="SAM" id="Coils"/>
    </source>
</evidence>
<dbReference type="PROSITE" id="PS50088">
    <property type="entry name" value="ANK_REPEAT"/>
    <property type="match status" value="1"/>
</dbReference>
<dbReference type="EMBL" id="JH817712">
    <property type="protein sequence ID" value="EKC21811.1"/>
    <property type="molecule type" value="Genomic_DNA"/>
</dbReference>
<keyword evidence="12" id="KW-1133">Transmembrane helix</keyword>
<evidence type="ECO:0000256" key="11">
    <source>
        <dbReference type="SAM" id="MobiDB-lite"/>
    </source>
</evidence>
<keyword evidence="12" id="KW-0472">Membrane</keyword>
<evidence type="ECO:0000256" key="1">
    <source>
        <dbReference type="ARBA" id="ARBA00004651"/>
    </source>
</evidence>
<keyword evidence="6" id="KW-0677">Repeat</keyword>
<keyword evidence="5" id="KW-0107">Calcium channel</keyword>
<evidence type="ECO:0000256" key="4">
    <source>
        <dbReference type="ARBA" id="ARBA00022568"/>
    </source>
</evidence>
<proteinExistence type="predicted"/>
<dbReference type="Pfam" id="PF00023">
    <property type="entry name" value="Ank"/>
    <property type="match status" value="1"/>
</dbReference>
<protein>
    <submittedName>
        <fullName evidence="13">Transient receptor potential cation channel subfamily V member 6</fullName>
    </submittedName>
</protein>
<feature type="transmembrane region" description="Helical" evidence="12">
    <location>
        <begin position="463"/>
        <end position="480"/>
    </location>
</feature>
<evidence type="ECO:0000256" key="5">
    <source>
        <dbReference type="ARBA" id="ARBA00022673"/>
    </source>
</evidence>
<evidence type="ECO:0000256" key="8">
    <source>
        <dbReference type="ARBA" id="ARBA00023065"/>
    </source>
</evidence>
<gene>
    <name evidence="13" type="ORF">CGI_10003259</name>
</gene>
<sequence length="657" mass="76029">MEFYQYNQQNVIEALCSNKKSVFLDTLNRIIDNEDFAADFEEVNLEVKSKCNGESILHRVLKYKDSVTLEFVKKFAGKNPELLKEQRDLKEISEVSDFRGQSPLHVAIVNGYADAVEEILKIADKNVMTQELLCIPATGKKFKNTVLTGQLPISAAALACKDEDFKVLDILFDKDAASTISTQNQEGDTVFHSLIKYADIHSDQMQHIVPTFKFIWNKFAEHCEKSKFTKVTDILFWENKSGMTPLRLSAKLGVSELFNYLINIEDVYCFYNVKDGIFDIRMYDVTEFDRLISLTENLEDSQKGKISILESIFDSKCTHTEAFQILDQELVKFILDKKWRSYQTSLIFWMCLHIIFMCVFTASTIEKSRHNFLSQNIETSISSKVEIIFTIAAAFLMVGGIIYLFFSCMCIKELRRRRKAEHGNHSNVGIIMHNFDYILCLLITSVGAIGESVLIFFRYHCDYQLIFALISGWYFTLYFSPFRKETVSFTYMIKSGVLEDFAPFALVYFCLLISFTTIMFMLFHGMDGVEEFDTFGSSLLAMFKLGVGLNDIERSVRTDRFKKGKQERQVRIYSTMELDDQEDNIDDKEEKKKKMKNTIAEQLIEEKQKGRKRKRKTPHLKKSSKTNPEKDIIFVNVQKCTSNKTSQYPEGITLTKW</sequence>
<evidence type="ECO:0000256" key="2">
    <source>
        <dbReference type="ARBA" id="ARBA00022448"/>
    </source>
</evidence>
<dbReference type="GO" id="GO:0005886">
    <property type="term" value="C:plasma membrane"/>
    <property type="evidence" value="ECO:0007669"/>
    <property type="project" value="UniProtKB-SubCell"/>
</dbReference>
<keyword evidence="13" id="KW-0675">Receptor</keyword>
<dbReference type="InterPro" id="IPR002110">
    <property type="entry name" value="Ankyrin_rpt"/>
</dbReference>
<feature type="region of interest" description="Disordered" evidence="11">
    <location>
        <begin position="605"/>
        <end position="629"/>
    </location>
</feature>
<dbReference type="Gene3D" id="1.25.40.20">
    <property type="entry name" value="Ankyrin repeat-containing domain"/>
    <property type="match status" value="1"/>
</dbReference>
<accession>K1QJG3</accession>
<evidence type="ECO:0000256" key="3">
    <source>
        <dbReference type="ARBA" id="ARBA00022475"/>
    </source>
</evidence>
<dbReference type="PANTHER" id="PTHR10582:SF2">
    <property type="entry name" value="INACTIVE"/>
    <property type="match status" value="1"/>
</dbReference>
<keyword evidence="7" id="KW-0106">Calcium</keyword>
<feature type="transmembrane region" description="Helical" evidence="12">
    <location>
        <begin position="501"/>
        <end position="523"/>
    </location>
</feature>
<feature type="compositionally biased region" description="Basic residues" evidence="11">
    <location>
        <begin position="609"/>
        <end position="624"/>
    </location>
</feature>
<feature type="transmembrane region" description="Helical" evidence="12">
    <location>
        <begin position="385"/>
        <end position="411"/>
    </location>
</feature>
<dbReference type="AlphaFoldDB" id="K1QJG3"/>
<dbReference type="InterPro" id="IPR036770">
    <property type="entry name" value="Ankyrin_rpt-contain_sf"/>
</dbReference>
<keyword evidence="3" id="KW-1003">Cell membrane</keyword>
<dbReference type="GO" id="GO:0098703">
    <property type="term" value="P:calcium ion import across plasma membrane"/>
    <property type="evidence" value="ECO:0007669"/>
    <property type="project" value="TreeGrafter"/>
</dbReference>
<dbReference type="SUPFAM" id="SSF48403">
    <property type="entry name" value="Ankyrin repeat"/>
    <property type="match status" value="1"/>
</dbReference>
<evidence type="ECO:0000313" key="13">
    <source>
        <dbReference type="EMBL" id="EKC21811.1"/>
    </source>
</evidence>
<organism evidence="13">
    <name type="scientific">Magallana gigas</name>
    <name type="common">Pacific oyster</name>
    <name type="synonym">Crassostrea gigas</name>
    <dbReference type="NCBI Taxonomy" id="29159"/>
    <lineage>
        <taxon>Eukaryota</taxon>
        <taxon>Metazoa</taxon>
        <taxon>Spiralia</taxon>
        <taxon>Lophotrochozoa</taxon>
        <taxon>Mollusca</taxon>
        <taxon>Bivalvia</taxon>
        <taxon>Autobranchia</taxon>
        <taxon>Pteriomorphia</taxon>
        <taxon>Ostreida</taxon>
        <taxon>Ostreoidea</taxon>
        <taxon>Ostreidae</taxon>
        <taxon>Magallana</taxon>
    </lineage>
</organism>
<comment type="subcellular location">
    <subcellularLocation>
        <location evidence="1">Cell membrane</location>
        <topology evidence="1">Multi-pass membrane protein</topology>
    </subcellularLocation>
</comment>
<feature type="transmembrane region" description="Helical" evidence="12">
    <location>
        <begin position="437"/>
        <end position="457"/>
    </location>
</feature>
<keyword evidence="9" id="KW-0407">Ion channel</keyword>
<keyword evidence="10" id="KW-0175">Coiled coil</keyword>
<keyword evidence="2" id="KW-0813">Transport</keyword>
<evidence type="ECO:0000256" key="7">
    <source>
        <dbReference type="ARBA" id="ARBA00022837"/>
    </source>
</evidence>